<gene>
    <name evidence="5" type="ORF">TMES_17315</name>
</gene>
<keyword evidence="6" id="KW-1185">Reference proteome</keyword>
<keyword evidence="1" id="KW-0805">Transcription regulation</keyword>
<dbReference type="GO" id="GO:0003700">
    <property type="term" value="F:DNA-binding transcription factor activity"/>
    <property type="evidence" value="ECO:0007669"/>
    <property type="project" value="InterPro"/>
</dbReference>
<evidence type="ECO:0000313" key="5">
    <source>
        <dbReference type="EMBL" id="OSQ36550.1"/>
    </source>
</evidence>
<dbReference type="Proteomes" id="UP000193391">
    <property type="component" value="Unassembled WGS sequence"/>
</dbReference>
<dbReference type="OrthoDB" id="194599at2"/>
<dbReference type="InterPro" id="IPR036388">
    <property type="entry name" value="WH-like_DNA-bd_sf"/>
</dbReference>
<keyword evidence="3" id="KW-0804">Transcription</keyword>
<dbReference type="PANTHER" id="PTHR43132:SF2">
    <property type="entry name" value="ARSENICAL RESISTANCE OPERON REPRESSOR ARSR-RELATED"/>
    <property type="match status" value="1"/>
</dbReference>
<evidence type="ECO:0000313" key="6">
    <source>
        <dbReference type="Proteomes" id="UP000193391"/>
    </source>
</evidence>
<evidence type="ECO:0000256" key="2">
    <source>
        <dbReference type="ARBA" id="ARBA00023125"/>
    </source>
</evidence>
<accession>A0A1Y2KWI8</accession>
<dbReference type="PANTHER" id="PTHR43132">
    <property type="entry name" value="ARSENICAL RESISTANCE OPERON REPRESSOR ARSR-RELATED"/>
    <property type="match status" value="1"/>
</dbReference>
<dbReference type="PROSITE" id="PS50987">
    <property type="entry name" value="HTH_ARSR_2"/>
    <property type="match status" value="1"/>
</dbReference>
<dbReference type="Gene3D" id="1.10.10.10">
    <property type="entry name" value="Winged helix-like DNA-binding domain superfamily/Winged helix DNA-binding domain"/>
    <property type="match status" value="1"/>
</dbReference>
<evidence type="ECO:0000259" key="4">
    <source>
        <dbReference type="PROSITE" id="PS50987"/>
    </source>
</evidence>
<dbReference type="GO" id="GO:0003677">
    <property type="term" value="F:DNA binding"/>
    <property type="evidence" value="ECO:0007669"/>
    <property type="project" value="UniProtKB-KW"/>
</dbReference>
<dbReference type="PRINTS" id="PR00778">
    <property type="entry name" value="HTHARSR"/>
</dbReference>
<dbReference type="Pfam" id="PF01022">
    <property type="entry name" value="HTH_5"/>
    <property type="match status" value="1"/>
</dbReference>
<dbReference type="SUPFAM" id="SSF46785">
    <property type="entry name" value="Winged helix' DNA-binding domain"/>
    <property type="match status" value="1"/>
</dbReference>
<keyword evidence="2" id="KW-0238">DNA-binding</keyword>
<feature type="domain" description="HTH arsR-type" evidence="4">
    <location>
        <begin position="6"/>
        <end position="99"/>
    </location>
</feature>
<dbReference type="AlphaFoldDB" id="A0A1Y2KWI8"/>
<organism evidence="5 6">
    <name type="scientific">Thalassospira mesophila</name>
    <dbReference type="NCBI Taxonomy" id="1293891"/>
    <lineage>
        <taxon>Bacteria</taxon>
        <taxon>Pseudomonadati</taxon>
        <taxon>Pseudomonadota</taxon>
        <taxon>Alphaproteobacteria</taxon>
        <taxon>Rhodospirillales</taxon>
        <taxon>Thalassospiraceae</taxon>
        <taxon>Thalassospira</taxon>
    </lineage>
</organism>
<dbReference type="InterPro" id="IPR036390">
    <property type="entry name" value="WH_DNA-bd_sf"/>
</dbReference>
<dbReference type="SMART" id="SM00418">
    <property type="entry name" value="HTH_ARSR"/>
    <property type="match status" value="1"/>
</dbReference>
<dbReference type="InterPro" id="IPR051011">
    <property type="entry name" value="Metal_resp_trans_reg"/>
</dbReference>
<evidence type="ECO:0000256" key="1">
    <source>
        <dbReference type="ARBA" id="ARBA00023015"/>
    </source>
</evidence>
<dbReference type="EMBL" id="JFKA01000010">
    <property type="protein sequence ID" value="OSQ36550.1"/>
    <property type="molecule type" value="Genomic_DNA"/>
</dbReference>
<dbReference type="InterPro" id="IPR011991">
    <property type="entry name" value="ArsR-like_HTH"/>
</dbReference>
<comment type="caution">
    <text evidence="5">The sequence shown here is derived from an EMBL/GenBank/DDBJ whole genome shotgun (WGS) entry which is preliminary data.</text>
</comment>
<name>A0A1Y2KWI8_9PROT</name>
<dbReference type="CDD" id="cd00090">
    <property type="entry name" value="HTH_ARSR"/>
    <property type="match status" value="1"/>
</dbReference>
<evidence type="ECO:0000256" key="3">
    <source>
        <dbReference type="ARBA" id="ARBA00023163"/>
    </source>
</evidence>
<reference evidence="5 6" key="1">
    <citation type="submission" date="2014-03" db="EMBL/GenBank/DDBJ databases">
        <title>The draft genome sequence of Thalassospira mesophila JCM 18969.</title>
        <authorList>
            <person name="Lai Q."/>
            <person name="Shao Z."/>
        </authorList>
    </citation>
    <scope>NUCLEOTIDE SEQUENCE [LARGE SCALE GENOMIC DNA]</scope>
    <source>
        <strain evidence="5 6">JCM 18969</strain>
    </source>
</reference>
<dbReference type="NCBIfam" id="NF033788">
    <property type="entry name" value="HTH_metalloreg"/>
    <property type="match status" value="1"/>
</dbReference>
<dbReference type="RefSeq" id="WP_085584891.1">
    <property type="nucleotide sequence ID" value="NZ_JFKA01000010.1"/>
</dbReference>
<proteinExistence type="predicted"/>
<dbReference type="InterPro" id="IPR001845">
    <property type="entry name" value="HTH_ArsR_DNA-bd_dom"/>
</dbReference>
<protein>
    <submittedName>
        <fullName evidence="5">ArsR family transcriptional regulator</fullName>
    </submittedName>
</protein>
<sequence length="101" mass="11516">MNYNELYDNALEASEFLKSLGNQWRLMILCSLGNTEKSVGTLEGELQLKQSALSQHLARLRRDGLVKTRRDAQTIYYSIKDPNVMKVILVLQEAFCPPEKA</sequence>